<proteinExistence type="predicted"/>
<dbReference type="AlphaFoldDB" id="A0AAD1M5A1"/>
<dbReference type="EMBL" id="AP022560">
    <property type="protein sequence ID" value="BBX00075.1"/>
    <property type="molecule type" value="Genomic_DNA"/>
</dbReference>
<gene>
    <name evidence="1" type="ORF">MMOR_10110</name>
</gene>
<dbReference type="KEGG" id="mmor:MMOR_10110"/>
<dbReference type="Proteomes" id="UP000466681">
    <property type="component" value="Chromosome"/>
</dbReference>
<organism evidence="1 2">
    <name type="scientific">Mycolicibacterium moriokaense</name>
    <dbReference type="NCBI Taxonomy" id="39691"/>
    <lineage>
        <taxon>Bacteria</taxon>
        <taxon>Bacillati</taxon>
        <taxon>Actinomycetota</taxon>
        <taxon>Actinomycetes</taxon>
        <taxon>Mycobacteriales</taxon>
        <taxon>Mycobacteriaceae</taxon>
        <taxon>Mycolicibacterium</taxon>
    </lineage>
</organism>
<name>A0AAD1M5A1_9MYCO</name>
<reference evidence="1 2" key="1">
    <citation type="journal article" date="2019" name="Emerg. Microbes Infect.">
        <title>Comprehensive subspecies identification of 175 nontuberculous mycobacteria species based on 7547 genomic profiles.</title>
        <authorList>
            <person name="Matsumoto Y."/>
            <person name="Kinjo T."/>
            <person name="Motooka D."/>
            <person name="Nabeya D."/>
            <person name="Jung N."/>
            <person name="Uechi K."/>
            <person name="Horii T."/>
            <person name="Iida T."/>
            <person name="Fujita J."/>
            <person name="Nakamura S."/>
        </authorList>
    </citation>
    <scope>NUCLEOTIDE SEQUENCE [LARGE SCALE GENOMIC DNA]</scope>
    <source>
        <strain evidence="1 2">JCM 6375</strain>
    </source>
</reference>
<evidence type="ECO:0000313" key="2">
    <source>
        <dbReference type="Proteomes" id="UP000466681"/>
    </source>
</evidence>
<keyword evidence="2" id="KW-1185">Reference proteome</keyword>
<sequence length="46" mass="4718">MLGIGIGAPEALRAYYGGEIRKYREHLCPGAEDKLGACAVPCGPGG</sequence>
<evidence type="ECO:0000313" key="1">
    <source>
        <dbReference type="EMBL" id="BBX00075.1"/>
    </source>
</evidence>
<accession>A0AAD1M5A1</accession>
<protein>
    <submittedName>
        <fullName evidence="1">Uncharacterized protein</fullName>
    </submittedName>
</protein>